<organism evidence="1 2">
    <name type="scientific">Pedobacter frigidisoli</name>
    <dbReference type="NCBI Taxonomy" id="2530455"/>
    <lineage>
        <taxon>Bacteria</taxon>
        <taxon>Pseudomonadati</taxon>
        <taxon>Bacteroidota</taxon>
        <taxon>Sphingobacteriia</taxon>
        <taxon>Sphingobacteriales</taxon>
        <taxon>Sphingobacteriaceae</taxon>
        <taxon>Pedobacter</taxon>
    </lineage>
</organism>
<proteinExistence type="predicted"/>
<sequence>MFKSLFKFSAIVAVATFVISCSGTNKKPIIKFSRDSTTIIIKNIDKASLLQLKNAYAINADSIDLISVLVKPGELDRLQDEIEVIGKVNLLGDSLVFKPDLPFKKNKNYLVESFIGVQFANAGKLLSGSIKQNLQPQKQILTR</sequence>
<evidence type="ECO:0000313" key="2">
    <source>
        <dbReference type="Proteomes" id="UP000291485"/>
    </source>
</evidence>
<reference evidence="1 2" key="1">
    <citation type="submission" date="2019-02" db="EMBL/GenBank/DDBJ databases">
        <title>Pedobacter sp. RP-3-11 sp. nov., isolated from Arctic soil.</title>
        <authorList>
            <person name="Dahal R.H."/>
        </authorList>
    </citation>
    <scope>NUCLEOTIDE SEQUENCE [LARGE SCALE GENOMIC DNA]</scope>
    <source>
        <strain evidence="1 2">RP-3-11</strain>
    </source>
</reference>
<name>A0A4R0P9G0_9SPHI</name>
<dbReference type="OrthoDB" id="794736at2"/>
<comment type="caution">
    <text evidence="1">The sequence shown here is derived from an EMBL/GenBank/DDBJ whole genome shotgun (WGS) entry which is preliminary data.</text>
</comment>
<dbReference type="Proteomes" id="UP000291485">
    <property type="component" value="Unassembled WGS sequence"/>
</dbReference>
<evidence type="ECO:0000313" key="1">
    <source>
        <dbReference type="EMBL" id="TCD12762.1"/>
    </source>
</evidence>
<accession>A0A4R0P9G0</accession>
<dbReference type="AlphaFoldDB" id="A0A4R0P9G0"/>
<gene>
    <name evidence="1" type="ORF">EZ449_01580</name>
</gene>
<protein>
    <submittedName>
        <fullName evidence="1">Uncharacterized protein</fullName>
    </submittedName>
</protein>
<dbReference type="EMBL" id="SJSN01000001">
    <property type="protein sequence ID" value="TCD12762.1"/>
    <property type="molecule type" value="Genomic_DNA"/>
</dbReference>
<keyword evidence="2" id="KW-1185">Reference proteome</keyword>
<dbReference type="RefSeq" id="WP_131556196.1">
    <property type="nucleotide sequence ID" value="NZ_SJSN01000001.1"/>
</dbReference>
<dbReference type="PROSITE" id="PS51257">
    <property type="entry name" value="PROKAR_LIPOPROTEIN"/>
    <property type="match status" value="1"/>
</dbReference>